<keyword evidence="6" id="KW-1185">Reference proteome</keyword>
<evidence type="ECO:0000259" key="4">
    <source>
        <dbReference type="SMART" id="SM01342"/>
    </source>
</evidence>
<dbReference type="Pfam" id="PF11640">
    <property type="entry name" value="TAN"/>
    <property type="match status" value="1"/>
</dbReference>
<dbReference type="SMART" id="SM01342">
    <property type="entry name" value="TAN"/>
    <property type="match status" value="1"/>
</dbReference>
<protein>
    <recommendedName>
        <fullName evidence="4">Telomere-length maintenance and DNA damage repair domain-containing protein</fullName>
    </recommendedName>
</protein>
<evidence type="ECO:0000313" key="5">
    <source>
        <dbReference type="EMBL" id="RPA92726.1"/>
    </source>
</evidence>
<feature type="region of interest" description="Disordered" evidence="3">
    <location>
        <begin position="135"/>
        <end position="170"/>
    </location>
</feature>
<feature type="compositionally biased region" description="Low complexity" evidence="3">
    <location>
        <begin position="146"/>
        <end position="164"/>
    </location>
</feature>
<comment type="function">
    <text evidence="2">Serine/threonine protein kinase which activates checkpoint signaling upon genotoxic stresses such as ionizing radiation (IR), ultraviolet light (UV), or DNA replication stalling, thereby acting as a DNA damage sensor. Recognizes the substrate consensus sequence [ST]-Q. Phosphorylates histone H2A to form H2AS128ph (gamma-H2A) at sites of DNA damage, involved in the regulation of DNA damage response mechanism. Required for the control of telomere length and genome stability.</text>
</comment>
<proteinExistence type="predicted"/>
<dbReference type="InterPro" id="IPR021668">
    <property type="entry name" value="TAN"/>
</dbReference>
<reference evidence="5 6" key="1">
    <citation type="journal article" date="2018" name="Nat. Ecol. Evol.">
        <title>Pezizomycetes genomes reveal the molecular basis of ectomycorrhizal truffle lifestyle.</title>
        <authorList>
            <person name="Murat C."/>
            <person name="Payen T."/>
            <person name="Noel B."/>
            <person name="Kuo A."/>
            <person name="Morin E."/>
            <person name="Chen J."/>
            <person name="Kohler A."/>
            <person name="Krizsan K."/>
            <person name="Balestrini R."/>
            <person name="Da Silva C."/>
            <person name="Montanini B."/>
            <person name="Hainaut M."/>
            <person name="Levati E."/>
            <person name="Barry K.W."/>
            <person name="Belfiori B."/>
            <person name="Cichocki N."/>
            <person name="Clum A."/>
            <person name="Dockter R.B."/>
            <person name="Fauchery L."/>
            <person name="Guy J."/>
            <person name="Iotti M."/>
            <person name="Le Tacon F."/>
            <person name="Lindquist E.A."/>
            <person name="Lipzen A."/>
            <person name="Malagnac F."/>
            <person name="Mello A."/>
            <person name="Molinier V."/>
            <person name="Miyauchi S."/>
            <person name="Poulain J."/>
            <person name="Riccioni C."/>
            <person name="Rubini A."/>
            <person name="Sitrit Y."/>
            <person name="Splivallo R."/>
            <person name="Traeger S."/>
            <person name="Wang M."/>
            <person name="Zifcakova L."/>
            <person name="Wipf D."/>
            <person name="Zambonelli A."/>
            <person name="Paolocci F."/>
            <person name="Nowrousian M."/>
            <person name="Ottonello S."/>
            <person name="Baldrian P."/>
            <person name="Spatafora J.W."/>
            <person name="Henrissat B."/>
            <person name="Nagy L.G."/>
            <person name="Aury J.M."/>
            <person name="Wincker P."/>
            <person name="Grigoriev I.V."/>
            <person name="Bonfante P."/>
            <person name="Martin F.M."/>
        </authorList>
    </citation>
    <scope>NUCLEOTIDE SEQUENCE [LARGE SCALE GENOMIC DNA]</scope>
    <source>
        <strain evidence="5 6">120613-1</strain>
    </source>
</reference>
<dbReference type="Proteomes" id="UP000276215">
    <property type="component" value="Unassembled WGS sequence"/>
</dbReference>
<organism evidence="5 6">
    <name type="scientific">Choiromyces venosus 120613-1</name>
    <dbReference type="NCBI Taxonomy" id="1336337"/>
    <lineage>
        <taxon>Eukaryota</taxon>
        <taxon>Fungi</taxon>
        <taxon>Dikarya</taxon>
        <taxon>Ascomycota</taxon>
        <taxon>Pezizomycotina</taxon>
        <taxon>Pezizomycetes</taxon>
        <taxon>Pezizales</taxon>
        <taxon>Tuberaceae</taxon>
        <taxon>Choiromyces</taxon>
    </lineage>
</organism>
<sequence length="548" mass="61359">LNDKGYHKMFEAIFRAVVKEKLIYARQNKPSLVKSVGSRLSLCASVFRLAVEQGVLHIRNKTFKALSKHIIDILPQGDGLCEPISLDYIKALRTCLAYSPHAEHIDKKEWATLARFCCTHVESQLGLLIGDPESADEDASGSRNIRLSLSRETSSTSRRSQPPSQGIPRLNHDSEELMLCLEILLKTPDAPIVDHDEMVIRTILGFLISQPTVTRAHPPAFTALNSVLGVIATNNISLTAKVAQGIVPVLTKLWDSKQPTFREQMMITLIYILPQIHTIIGEGRSRTLRRKVEALSEALFVECSGRADRDQLQLDDLVFPSPLKTFDAEITPLGLQAFCLRKGNQKAEMNWIVPQLMATVVNLLDKSGENRVGSNGKAPEEDRNKRLKVSKNFEELMRNARSMITSRKLCALQTLPFLVHQRDMESEDCAFSKSASDPSHRPVWNQIWQLCARYSANQATCRAACHLMRIILAVDLVPYTEISKEVDAVILSIDLSGPANVVDSSLAVWCLILEKRNTVAHSSILQPGERLLQWLISKWRPGMLSFFV</sequence>
<dbReference type="SUPFAM" id="SSF48371">
    <property type="entry name" value="ARM repeat"/>
    <property type="match status" value="1"/>
</dbReference>
<evidence type="ECO:0000256" key="3">
    <source>
        <dbReference type="SAM" id="MobiDB-lite"/>
    </source>
</evidence>
<name>A0A3N4J3K8_9PEZI</name>
<evidence type="ECO:0000256" key="1">
    <source>
        <dbReference type="ARBA" id="ARBA00011370"/>
    </source>
</evidence>
<feature type="non-terminal residue" evidence="5">
    <location>
        <position position="1"/>
    </location>
</feature>
<dbReference type="EMBL" id="ML120466">
    <property type="protein sequence ID" value="RPA92726.1"/>
    <property type="molecule type" value="Genomic_DNA"/>
</dbReference>
<evidence type="ECO:0000256" key="2">
    <source>
        <dbReference type="ARBA" id="ARBA00025079"/>
    </source>
</evidence>
<evidence type="ECO:0000313" key="6">
    <source>
        <dbReference type="Proteomes" id="UP000276215"/>
    </source>
</evidence>
<comment type="subunit">
    <text evidence="1">Associates with DNA double-strand breaks.</text>
</comment>
<dbReference type="InterPro" id="IPR016024">
    <property type="entry name" value="ARM-type_fold"/>
</dbReference>
<accession>A0A3N4J3K8</accession>
<dbReference type="AlphaFoldDB" id="A0A3N4J3K8"/>
<dbReference type="STRING" id="1336337.A0A3N4J3K8"/>
<gene>
    <name evidence="5" type="ORF">L873DRAFT_1708634</name>
</gene>
<dbReference type="OrthoDB" id="3538254at2759"/>
<dbReference type="GO" id="GO:0004674">
    <property type="term" value="F:protein serine/threonine kinase activity"/>
    <property type="evidence" value="ECO:0007669"/>
    <property type="project" value="InterPro"/>
</dbReference>
<feature type="domain" description="Telomere-length maintenance and DNA damage repair" evidence="4">
    <location>
        <begin position="1"/>
        <end position="112"/>
    </location>
</feature>